<dbReference type="CDD" id="cd20341">
    <property type="entry name" value="BRcat_RBR_RNF14"/>
    <property type="match status" value="1"/>
</dbReference>
<dbReference type="FunFam" id="3.10.110.10:FF:000083">
    <property type="entry name" value="RBR-type E3 ubiquitin transferase"/>
    <property type="match status" value="1"/>
</dbReference>
<organism evidence="19 20">
    <name type="scientific">Lolium multiflorum</name>
    <name type="common">Italian ryegrass</name>
    <name type="synonym">Lolium perenne subsp. multiflorum</name>
    <dbReference type="NCBI Taxonomy" id="4521"/>
    <lineage>
        <taxon>Eukaryota</taxon>
        <taxon>Viridiplantae</taxon>
        <taxon>Streptophyta</taxon>
        <taxon>Embryophyta</taxon>
        <taxon>Tracheophyta</taxon>
        <taxon>Spermatophyta</taxon>
        <taxon>Magnoliopsida</taxon>
        <taxon>Liliopsida</taxon>
        <taxon>Poales</taxon>
        <taxon>Poaceae</taxon>
        <taxon>BOP clade</taxon>
        <taxon>Pooideae</taxon>
        <taxon>Poodae</taxon>
        <taxon>Poeae</taxon>
        <taxon>Poeae Chloroplast Group 2 (Poeae type)</taxon>
        <taxon>Loliodinae</taxon>
        <taxon>Loliinae</taxon>
        <taxon>Lolium</taxon>
    </lineage>
</organism>
<dbReference type="GO" id="GO:0016567">
    <property type="term" value="P:protein ubiquitination"/>
    <property type="evidence" value="ECO:0007669"/>
    <property type="project" value="InterPro"/>
</dbReference>
<feature type="domain" description="RWD" evidence="17">
    <location>
        <begin position="138"/>
        <end position="278"/>
    </location>
</feature>
<dbReference type="PROSITE" id="PS51873">
    <property type="entry name" value="TRIAD"/>
    <property type="match status" value="1"/>
</dbReference>
<dbReference type="Gene3D" id="3.30.40.10">
    <property type="entry name" value="Zinc/RING finger domain, C3HC4 (zinc finger)"/>
    <property type="match status" value="1"/>
</dbReference>
<dbReference type="AlphaFoldDB" id="A0AAD8TNQ9"/>
<dbReference type="InterPro" id="IPR001841">
    <property type="entry name" value="Znf_RING"/>
</dbReference>
<dbReference type="InterPro" id="IPR016135">
    <property type="entry name" value="UBQ-conjugating_enzyme/RWD"/>
</dbReference>
<evidence type="ECO:0000256" key="7">
    <source>
        <dbReference type="ARBA" id="ARBA00022679"/>
    </source>
</evidence>
<dbReference type="CDD" id="cd23820">
    <property type="entry name" value="RWD_RNF14"/>
    <property type="match status" value="1"/>
</dbReference>
<evidence type="ECO:0000256" key="15">
    <source>
        <dbReference type="SAM" id="MobiDB-lite"/>
    </source>
</evidence>
<evidence type="ECO:0000256" key="9">
    <source>
        <dbReference type="ARBA" id="ARBA00022737"/>
    </source>
</evidence>
<comment type="catalytic activity">
    <reaction evidence="1">
        <text>[E2 ubiquitin-conjugating enzyme]-S-ubiquitinyl-L-cysteine + [acceptor protein]-L-lysine = [E2 ubiquitin-conjugating enzyme]-L-cysteine + [acceptor protein]-N(6)-ubiquitinyl-L-lysine.</text>
        <dbReference type="EC" id="2.3.2.31"/>
    </reaction>
</comment>
<dbReference type="Pfam" id="PF05773">
    <property type="entry name" value="RWD"/>
    <property type="match status" value="1"/>
</dbReference>
<feature type="compositionally biased region" description="Polar residues" evidence="15">
    <location>
        <begin position="655"/>
        <end position="673"/>
    </location>
</feature>
<accession>A0AAD8TNQ9</accession>
<sequence length="765" mass="84778">MPRKSSKAKGGRGPAPKPHGKSPAAAAASVPYPNPAHQYPYDADLAAADALGRLDLSASAAAAAEDAPVETPPPQPEAPAPRPPPQPAMEASSSGSGAAGGGREEEALRRLQELVGIGREEVELTEEEVRANDQRQEDEICALEAIFGDNVVMFNRKEGQRSFQVHVHIEIPDGTDVSARLSFGAGTLNYKEGQDGDATDDLLYKFRVEHLPPILLTCLLPPSYPSHQPPIFTMSAEWLDKVMISSLCHMLDMTWEEQQGIEVVYQWVQWLQSSSLSYLGFDNEIVLSQGDLTCTEDGGDKRACPGNAPPDVTIPRIMRYNDDKRHEAFLHAIHDCMICFSESPGVDFIKLPCHHFFCQKCMQTYCKMHVKDGTVVKLLCPDTKCEAVVPPNILKRLLGEDEFERWESLLLQRTLDAMSDVVYCPRCQTACLEDAGDEAVCSSCLFSFCTLCRERRHVGVECLSPGEKLLILEKRQKSGNAKGDIQKLMDEVRSIKEILKDAKQCPRCKMAISKIEGCNKMTCWNCGRFFCYQCNALISGYDHFQGDCVVFDQAEIDRWEMQMNQRQQRQVVAQAQADLFAGDYGYPCPTCRQAIPKQVINRDTYKFAVEGPTSVVNLEESGNNIHPPHPDPDNNDEDQDLEDGTLKENDVMDTGNLSTPTAGQTSTGGSRTNLGAPPAEKQKSSSTLSEKVHEVAQFYLSQRDDVSPGPSKLSPIPDIMPTSDKVLNWINQTTQIDNNCISLLQDMELCQEEDVFYDSQIQDLS</sequence>
<name>A0AAD8TNQ9_LOLMU</name>
<keyword evidence="7" id="KW-0808">Transferase</keyword>
<dbReference type="InterPro" id="IPR047548">
    <property type="entry name" value="Rcat_RBR_RNF14"/>
</dbReference>
<dbReference type="SMART" id="SM00647">
    <property type="entry name" value="IBR"/>
    <property type="match status" value="2"/>
</dbReference>
<feature type="region of interest" description="Disordered" evidence="15">
    <location>
        <begin position="59"/>
        <end position="105"/>
    </location>
</feature>
<dbReference type="InterPro" id="IPR002867">
    <property type="entry name" value="IBR_dom"/>
</dbReference>
<evidence type="ECO:0000256" key="6">
    <source>
        <dbReference type="ARBA" id="ARBA00012251"/>
    </source>
</evidence>
<evidence type="ECO:0000313" key="20">
    <source>
        <dbReference type="Proteomes" id="UP001231189"/>
    </source>
</evidence>
<evidence type="ECO:0000256" key="1">
    <source>
        <dbReference type="ARBA" id="ARBA00001798"/>
    </source>
</evidence>
<dbReference type="CDD" id="cd20354">
    <property type="entry name" value="Rcat_RBR_RNF14"/>
    <property type="match status" value="1"/>
</dbReference>
<feature type="domain" description="RING-type" evidence="18">
    <location>
        <begin position="332"/>
        <end position="552"/>
    </location>
</feature>
<keyword evidence="8" id="KW-0479">Metal-binding</keyword>
<dbReference type="PANTHER" id="PTHR11685">
    <property type="entry name" value="RBR FAMILY RING FINGER AND IBR DOMAIN-CONTAINING"/>
    <property type="match status" value="1"/>
</dbReference>
<keyword evidence="11" id="KW-0833">Ubl conjugation pathway</keyword>
<feature type="compositionally biased region" description="Pro residues" evidence="15">
    <location>
        <begin position="70"/>
        <end position="87"/>
    </location>
</feature>
<feature type="compositionally biased region" description="Acidic residues" evidence="15">
    <location>
        <begin position="633"/>
        <end position="643"/>
    </location>
</feature>
<dbReference type="Gene3D" id="3.10.110.10">
    <property type="entry name" value="Ubiquitin Conjugating Enzyme"/>
    <property type="match status" value="1"/>
</dbReference>
<dbReference type="GO" id="GO:0008270">
    <property type="term" value="F:zinc ion binding"/>
    <property type="evidence" value="ECO:0007669"/>
    <property type="project" value="UniProtKB-KW"/>
</dbReference>
<dbReference type="GO" id="GO:0061630">
    <property type="term" value="F:ubiquitin protein ligase activity"/>
    <property type="evidence" value="ECO:0007669"/>
    <property type="project" value="UniProtKB-EC"/>
</dbReference>
<dbReference type="EMBL" id="JAUUTY010000002">
    <property type="protein sequence ID" value="KAK1685153.1"/>
    <property type="molecule type" value="Genomic_DNA"/>
</dbReference>
<evidence type="ECO:0000256" key="11">
    <source>
        <dbReference type="ARBA" id="ARBA00022786"/>
    </source>
</evidence>
<dbReference type="Proteomes" id="UP001231189">
    <property type="component" value="Unassembled WGS sequence"/>
</dbReference>
<dbReference type="SUPFAM" id="SSF57850">
    <property type="entry name" value="RING/U-box"/>
    <property type="match status" value="3"/>
</dbReference>
<comment type="similarity">
    <text evidence="5">Belongs to the RBR family. Ariadne subfamily.</text>
</comment>
<dbReference type="PROSITE" id="PS00518">
    <property type="entry name" value="ZF_RING_1"/>
    <property type="match status" value="1"/>
</dbReference>
<proteinExistence type="inferred from homology"/>
<gene>
    <name evidence="19" type="ORF">QYE76_046001</name>
</gene>
<feature type="region of interest" description="Disordered" evidence="15">
    <location>
        <begin position="1"/>
        <end position="40"/>
    </location>
</feature>
<dbReference type="EC" id="2.3.2.31" evidence="6"/>
<evidence type="ECO:0000256" key="10">
    <source>
        <dbReference type="ARBA" id="ARBA00022771"/>
    </source>
</evidence>
<feature type="compositionally biased region" description="Basic residues" evidence="15">
    <location>
        <begin position="1"/>
        <end position="10"/>
    </location>
</feature>
<keyword evidence="10 14" id="KW-0863">Zinc-finger</keyword>
<protein>
    <recommendedName>
        <fullName evidence="6">RBR-type E3 ubiquitin transferase</fullName>
        <ecNumber evidence="6">2.3.2.31</ecNumber>
    </recommendedName>
</protein>
<dbReference type="InterPro" id="IPR017907">
    <property type="entry name" value="Znf_RING_CS"/>
</dbReference>
<evidence type="ECO:0000256" key="14">
    <source>
        <dbReference type="PROSITE-ProRule" id="PRU00175"/>
    </source>
</evidence>
<evidence type="ECO:0000256" key="2">
    <source>
        <dbReference type="ARBA" id="ARBA00001947"/>
    </source>
</evidence>
<reference evidence="19" key="1">
    <citation type="submission" date="2023-07" db="EMBL/GenBank/DDBJ databases">
        <title>A chromosome-level genome assembly of Lolium multiflorum.</title>
        <authorList>
            <person name="Chen Y."/>
            <person name="Copetti D."/>
            <person name="Kolliker R."/>
            <person name="Studer B."/>
        </authorList>
    </citation>
    <scope>NUCLEOTIDE SEQUENCE</scope>
    <source>
        <strain evidence="19">02402/16</strain>
        <tissue evidence="19">Leaf</tissue>
    </source>
</reference>
<evidence type="ECO:0000259" key="17">
    <source>
        <dbReference type="PROSITE" id="PS50908"/>
    </source>
</evidence>
<feature type="compositionally biased region" description="Low complexity" evidence="15">
    <location>
        <begin position="21"/>
        <end position="31"/>
    </location>
</feature>
<dbReference type="InterPro" id="IPR013083">
    <property type="entry name" value="Znf_RING/FYVE/PHD"/>
</dbReference>
<evidence type="ECO:0000256" key="8">
    <source>
        <dbReference type="ARBA" id="ARBA00022723"/>
    </source>
</evidence>
<keyword evidence="12" id="KW-0862">Zinc</keyword>
<keyword evidence="20" id="KW-1185">Reference proteome</keyword>
<comment type="caution">
    <text evidence="19">The sequence shown here is derived from an EMBL/GenBank/DDBJ whole genome shotgun (WGS) entry which is preliminary data.</text>
</comment>
<dbReference type="InterPro" id="IPR006575">
    <property type="entry name" value="RWD_dom"/>
</dbReference>
<feature type="domain" description="RING-type" evidence="16">
    <location>
        <begin position="336"/>
        <end position="384"/>
    </location>
</feature>
<dbReference type="Pfam" id="PF26200">
    <property type="entry name" value="Rcat_RNF216"/>
    <property type="match status" value="1"/>
</dbReference>
<evidence type="ECO:0000259" key="16">
    <source>
        <dbReference type="PROSITE" id="PS50089"/>
    </source>
</evidence>
<dbReference type="PROSITE" id="PS50089">
    <property type="entry name" value="ZF_RING_2"/>
    <property type="match status" value="1"/>
</dbReference>
<evidence type="ECO:0000313" key="19">
    <source>
        <dbReference type="EMBL" id="KAK1685153.1"/>
    </source>
</evidence>
<evidence type="ECO:0000256" key="5">
    <source>
        <dbReference type="ARBA" id="ARBA00005884"/>
    </source>
</evidence>
<dbReference type="Pfam" id="PF01485">
    <property type="entry name" value="IBR"/>
    <property type="match status" value="1"/>
</dbReference>
<dbReference type="CDD" id="cd23134">
    <property type="entry name" value="RING-HC_ITT1-like"/>
    <property type="match status" value="1"/>
</dbReference>
<evidence type="ECO:0000256" key="13">
    <source>
        <dbReference type="ARBA" id="ARBA00044508"/>
    </source>
</evidence>
<dbReference type="InterPro" id="IPR031127">
    <property type="entry name" value="E3_UB_ligase_RBR"/>
</dbReference>
<dbReference type="Gene3D" id="1.20.120.1750">
    <property type="match status" value="1"/>
</dbReference>
<feature type="region of interest" description="Disordered" evidence="15">
    <location>
        <begin position="618"/>
        <end position="690"/>
    </location>
</feature>
<comment type="function">
    <text evidence="3">Might act as an E3 ubiquitin-protein ligase, or as part of E3 complex, which accepts ubiquitin from specific E2 ubiquitin-conjugating enzymes and then transfers it to substrates.</text>
</comment>
<dbReference type="InterPro" id="IPR044066">
    <property type="entry name" value="TRIAD_supradom"/>
</dbReference>
<dbReference type="FunFam" id="3.30.40.10:FF:000358">
    <property type="entry name" value="RBR-type E3 ubiquitin transferase"/>
    <property type="match status" value="1"/>
</dbReference>
<keyword evidence="9" id="KW-0677">Repeat</keyword>
<evidence type="ECO:0000256" key="4">
    <source>
        <dbReference type="ARBA" id="ARBA00004906"/>
    </source>
</evidence>
<dbReference type="SMART" id="SM00184">
    <property type="entry name" value="RING"/>
    <property type="match status" value="2"/>
</dbReference>
<comment type="cofactor">
    <cofactor evidence="2">
        <name>Zn(2+)</name>
        <dbReference type="ChEBI" id="CHEBI:29105"/>
    </cofactor>
</comment>
<comment type="pathway">
    <text evidence="4">Protein modification; protein ubiquitination.</text>
</comment>
<evidence type="ECO:0000256" key="12">
    <source>
        <dbReference type="ARBA" id="ARBA00022833"/>
    </source>
</evidence>
<dbReference type="SMART" id="SM00591">
    <property type="entry name" value="RWD"/>
    <property type="match status" value="1"/>
</dbReference>
<evidence type="ECO:0000259" key="18">
    <source>
        <dbReference type="PROSITE" id="PS51873"/>
    </source>
</evidence>
<comment type="similarity">
    <text evidence="13">Belongs to the RBR family. RNF14 subfamily.</text>
</comment>
<dbReference type="SUPFAM" id="SSF54495">
    <property type="entry name" value="UBC-like"/>
    <property type="match status" value="1"/>
</dbReference>
<dbReference type="PROSITE" id="PS50908">
    <property type="entry name" value="RWD"/>
    <property type="match status" value="1"/>
</dbReference>
<evidence type="ECO:0000256" key="3">
    <source>
        <dbReference type="ARBA" id="ARBA00003976"/>
    </source>
</evidence>